<evidence type="ECO:0000313" key="2">
    <source>
        <dbReference type="EMBL" id="RVT52114.1"/>
    </source>
</evidence>
<name>A0A437JWQ3_9BURK</name>
<dbReference type="Gene3D" id="1.10.3210.10">
    <property type="entry name" value="Hypothetical protein af1432"/>
    <property type="match status" value="1"/>
</dbReference>
<keyword evidence="3" id="KW-1185">Reference proteome</keyword>
<dbReference type="EMBL" id="SACT01000002">
    <property type="protein sequence ID" value="RVT52114.1"/>
    <property type="molecule type" value="Genomic_DNA"/>
</dbReference>
<dbReference type="AlphaFoldDB" id="A0A437JWQ3"/>
<gene>
    <name evidence="2" type="ORF">ENE75_06505</name>
</gene>
<proteinExistence type="predicted"/>
<dbReference type="Proteomes" id="UP000288178">
    <property type="component" value="Unassembled WGS sequence"/>
</dbReference>
<evidence type="ECO:0000256" key="1">
    <source>
        <dbReference type="SAM" id="MobiDB-lite"/>
    </source>
</evidence>
<sequence>MAQLGDVTGEIRVVEPLQFDILNANGVLLLARGQIVASARQLEQLVERGSTVEDADVERVRAVKAANPDRPLTLFDLWAQAPTRLEQLLAGLAEPGFGERLQAFALDFVALARRDVDIAIYLTIRQDPARLQRYGLAHALHTALVAELAAQRLGWSDDDRLRFVKAALTMNMAIVDLQGRLAASDNRLTEALRAELRAHPEAAAASLRGAGIDDTAWLDAVAQHHERRGGTGYPAGLDAPTPLAVALRLADVFMAKISPRAARPALPIQEAARQMFLEADGSPVAAAVIKEYGIYPPGDFVQLASGERAVVVRRGADARTPQVAAITNAAGAAIVDTIARDTREKAHASSARRPNASWLSACRRSGSTAWPDPARPRRRPQQPPPRHHRDSAWRRASGRRRACRRAGCRWGC</sequence>
<organism evidence="2 3">
    <name type="scientific">Rubrivivax albus</name>
    <dbReference type="NCBI Taxonomy" id="2499835"/>
    <lineage>
        <taxon>Bacteria</taxon>
        <taxon>Pseudomonadati</taxon>
        <taxon>Pseudomonadota</taxon>
        <taxon>Betaproteobacteria</taxon>
        <taxon>Burkholderiales</taxon>
        <taxon>Sphaerotilaceae</taxon>
        <taxon>Rubrivivax</taxon>
    </lineage>
</organism>
<dbReference type="CDD" id="cd00077">
    <property type="entry name" value="HDc"/>
    <property type="match status" value="1"/>
</dbReference>
<dbReference type="GO" id="GO:0016787">
    <property type="term" value="F:hydrolase activity"/>
    <property type="evidence" value="ECO:0007669"/>
    <property type="project" value="UniProtKB-KW"/>
</dbReference>
<dbReference type="Pfam" id="PF13487">
    <property type="entry name" value="HD_5"/>
    <property type="match status" value="1"/>
</dbReference>
<comment type="caution">
    <text evidence="2">The sequence shown here is derived from an EMBL/GenBank/DDBJ whole genome shotgun (WGS) entry which is preliminary data.</text>
</comment>
<protein>
    <submittedName>
        <fullName evidence="2">Phosphohydrolase</fullName>
    </submittedName>
</protein>
<dbReference type="InterPro" id="IPR052020">
    <property type="entry name" value="Cyclic_di-GMP/3'3'-cGAMP_PDE"/>
</dbReference>
<keyword evidence="2" id="KW-0378">Hydrolase</keyword>
<reference evidence="2 3" key="1">
    <citation type="submission" date="2019-01" db="EMBL/GenBank/DDBJ databases">
        <authorList>
            <person name="Chen W.-M."/>
        </authorList>
    </citation>
    <scope>NUCLEOTIDE SEQUENCE [LARGE SCALE GENOMIC DNA]</scope>
    <source>
        <strain evidence="2 3">ICH-3</strain>
    </source>
</reference>
<feature type="region of interest" description="Disordered" evidence="1">
    <location>
        <begin position="363"/>
        <end position="398"/>
    </location>
</feature>
<feature type="compositionally biased region" description="Basic residues" evidence="1">
    <location>
        <begin position="376"/>
        <end position="389"/>
    </location>
</feature>
<dbReference type="InterPro" id="IPR003607">
    <property type="entry name" value="HD/PDEase_dom"/>
</dbReference>
<evidence type="ECO:0000313" key="3">
    <source>
        <dbReference type="Proteomes" id="UP000288178"/>
    </source>
</evidence>
<dbReference type="PANTHER" id="PTHR45228">
    <property type="entry name" value="CYCLIC DI-GMP PHOSPHODIESTERASE TM_0186-RELATED"/>
    <property type="match status" value="1"/>
</dbReference>
<accession>A0A437JWQ3</accession>
<dbReference type="SUPFAM" id="SSF109604">
    <property type="entry name" value="HD-domain/PDEase-like"/>
    <property type="match status" value="1"/>
</dbReference>
<dbReference type="OrthoDB" id="9774747at2"/>